<feature type="region of interest" description="Disordered" evidence="1">
    <location>
        <begin position="1"/>
        <end position="21"/>
    </location>
</feature>
<dbReference type="AlphaFoldDB" id="A0A167QSD5"/>
<name>A0A167QSD5_PENCH</name>
<gene>
    <name evidence="2" type="ORF">EN45_092910</name>
</gene>
<dbReference type="EMBL" id="CM002800">
    <property type="protein sequence ID" value="KZN85119.1"/>
    <property type="molecule type" value="Genomic_DNA"/>
</dbReference>
<protein>
    <submittedName>
        <fullName evidence="2">Uncharacterized protein</fullName>
    </submittedName>
</protein>
<proteinExistence type="predicted"/>
<evidence type="ECO:0000256" key="1">
    <source>
        <dbReference type="SAM" id="MobiDB-lite"/>
    </source>
</evidence>
<evidence type="ECO:0000313" key="2">
    <source>
        <dbReference type="EMBL" id="KZN85119.1"/>
    </source>
</evidence>
<feature type="compositionally biased region" description="Basic and acidic residues" evidence="1">
    <location>
        <begin position="1"/>
        <end position="13"/>
    </location>
</feature>
<organism evidence="2">
    <name type="scientific">Penicillium chrysogenum</name>
    <name type="common">Penicillium notatum</name>
    <dbReference type="NCBI Taxonomy" id="5076"/>
    <lineage>
        <taxon>Eukaryota</taxon>
        <taxon>Fungi</taxon>
        <taxon>Dikarya</taxon>
        <taxon>Ascomycota</taxon>
        <taxon>Pezizomycotina</taxon>
        <taxon>Eurotiomycetes</taxon>
        <taxon>Eurotiomycetidae</taxon>
        <taxon>Eurotiales</taxon>
        <taxon>Aspergillaceae</taxon>
        <taxon>Penicillium</taxon>
        <taxon>Penicillium chrysogenum species complex</taxon>
    </lineage>
</organism>
<dbReference type="Proteomes" id="UP000076449">
    <property type="component" value="Chromosome III"/>
</dbReference>
<sequence length="21" mass="2553">MLYDSDTRLRGDLDTPEVWNR</sequence>
<reference evidence="2" key="1">
    <citation type="journal article" date="2014" name="Genome Announc.">
        <title>Complete sequencing and chromosome-scale genome assembly of the industrial progenitor strain P2niaD18 from the penicillin producer Penicillium chrysogenum.</title>
        <authorList>
            <person name="Specht T."/>
            <person name="Dahlmann T.A."/>
            <person name="Zadra I."/>
            <person name="Kurnsteiner H."/>
            <person name="Kuck U."/>
        </authorList>
    </citation>
    <scope>NUCLEOTIDE SEQUENCE [LARGE SCALE GENOMIC DNA]</scope>
    <source>
        <strain evidence="2">P2niaD18</strain>
    </source>
</reference>
<accession>A0A167QSD5</accession>